<sequence>MQFGIELVIGIGVALLIYNVLHHFLVTVPNQRHQLEVQRGVNQEVERAVAHLQTAQGTPLVGKINQARILDAVWGRGIMVFEYRCQLESQLSTTAVLSQLNQVLCQQVHDDHFVTETGAPRLVVTDAWIQQQQLYFDVADVANRATQEYVTDLERLDD</sequence>
<dbReference type="RefSeq" id="WP_252750397.1">
    <property type="nucleotide sequence ID" value="NZ_CP097116.1"/>
</dbReference>
<reference evidence="2" key="1">
    <citation type="submission" date="2022-05" db="EMBL/GenBank/DDBJ databases">
        <authorList>
            <person name="Oliphant S.A."/>
            <person name="Watson-Haigh N.S."/>
            <person name="Sumby K.M."/>
            <person name="Gardner J.M."/>
            <person name="Jiranek V."/>
        </authorList>
    </citation>
    <scope>NUCLEOTIDE SEQUENCE</scope>
    <source>
        <strain evidence="2">KI16_H9</strain>
    </source>
</reference>
<keyword evidence="3" id="KW-1185">Reference proteome</keyword>
<dbReference type="Proteomes" id="UP001056707">
    <property type="component" value="Chromosome"/>
</dbReference>
<organism evidence="2 3">
    <name type="scientific">Fructilactobacillus myrtifloralis</name>
    <dbReference type="NCBI Taxonomy" id="2940301"/>
    <lineage>
        <taxon>Bacteria</taxon>
        <taxon>Bacillati</taxon>
        <taxon>Bacillota</taxon>
        <taxon>Bacilli</taxon>
        <taxon>Lactobacillales</taxon>
        <taxon>Lactobacillaceae</taxon>
        <taxon>Fructilactobacillus</taxon>
    </lineage>
</organism>
<gene>
    <name evidence="2" type="ORF">M3M35_02220</name>
</gene>
<keyword evidence="1" id="KW-0472">Membrane</keyword>
<evidence type="ECO:0000313" key="2">
    <source>
        <dbReference type="EMBL" id="USS85502.1"/>
    </source>
</evidence>
<keyword evidence="1" id="KW-0812">Transmembrane</keyword>
<keyword evidence="1" id="KW-1133">Transmembrane helix</keyword>
<evidence type="ECO:0000313" key="3">
    <source>
        <dbReference type="Proteomes" id="UP001056707"/>
    </source>
</evidence>
<evidence type="ECO:0000256" key="1">
    <source>
        <dbReference type="SAM" id="Phobius"/>
    </source>
</evidence>
<proteinExistence type="predicted"/>
<dbReference type="EMBL" id="CP097116">
    <property type="protein sequence ID" value="USS85502.1"/>
    <property type="molecule type" value="Genomic_DNA"/>
</dbReference>
<protein>
    <submittedName>
        <fullName evidence="2">Uncharacterized protein</fullName>
    </submittedName>
</protein>
<accession>A0ABY5BPE5</accession>
<feature type="transmembrane region" description="Helical" evidence="1">
    <location>
        <begin position="7"/>
        <end position="25"/>
    </location>
</feature>
<name>A0ABY5BPE5_9LACO</name>